<keyword evidence="8" id="KW-1185">Reference proteome</keyword>
<dbReference type="GO" id="GO:0005886">
    <property type="term" value="C:plasma membrane"/>
    <property type="evidence" value="ECO:0007669"/>
    <property type="project" value="TreeGrafter"/>
</dbReference>
<dbReference type="PANTHER" id="PTHR19432:SF91">
    <property type="entry name" value="GENERAL ALPHA-GLUCOSIDE PERMEASE"/>
    <property type="match status" value="1"/>
</dbReference>
<protein>
    <recommendedName>
        <fullName evidence="9">Major facilitator superfamily (MFS) profile domain-containing protein</fullName>
    </recommendedName>
</protein>
<evidence type="ECO:0000256" key="5">
    <source>
        <dbReference type="ARBA" id="ARBA00023136"/>
    </source>
</evidence>
<dbReference type="SUPFAM" id="SSF103473">
    <property type="entry name" value="MFS general substrate transporter"/>
    <property type="match status" value="1"/>
</dbReference>
<dbReference type="HOGENOM" id="CLU_018303_0_1_1"/>
<comment type="subcellular location">
    <subcellularLocation>
        <location evidence="1">Membrane</location>
        <topology evidence="1">Multi-pass membrane protein</topology>
    </subcellularLocation>
</comment>
<dbReference type="AlphaFoldDB" id="A0A0C3NNS4"/>
<keyword evidence="2" id="KW-0813">Transport</keyword>
<dbReference type="EMBL" id="KN831981">
    <property type="protein sequence ID" value="KIO02535.1"/>
    <property type="molecule type" value="Genomic_DNA"/>
</dbReference>
<dbReference type="Proteomes" id="UP000054217">
    <property type="component" value="Unassembled WGS sequence"/>
</dbReference>
<feature type="transmembrane region" description="Helical" evidence="6">
    <location>
        <begin position="369"/>
        <end position="391"/>
    </location>
</feature>
<dbReference type="InterPro" id="IPR036259">
    <property type="entry name" value="MFS_trans_sf"/>
</dbReference>
<evidence type="ECO:0000256" key="1">
    <source>
        <dbReference type="ARBA" id="ARBA00004141"/>
    </source>
</evidence>
<dbReference type="Pfam" id="PF07690">
    <property type="entry name" value="MFS_1"/>
    <property type="match status" value="1"/>
</dbReference>
<reference evidence="7 8" key="1">
    <citation type="submission" date="2014-04" db="EMBL/GenBank/DDBJ databases">
        <authorList>
            <consortium name="DOE Joint Genome Institute"/>
            <person name="Kuo A."/>
            <person name="Kohler A."/>
            <person name="Costa M.D."/>
            <person name="Nagy L.G."/>
            <person name="Floudas D."/>
            <person name="Copeland A."/>
            <person name="Barry K.W."/>
            <person name="Cichocki N."/>
            <person name="Veneault-Fourrey C."/>
            <person name="LaButti K."/>
            <person name="Lindquist E.A."/>
            <person name="Lipzen A."/>
            <person name="Lundell T."/>
            <person name="Morin E."/>
            <person name="Murat C."/>
            <person name="Sun H."/>
            <person name="Tunlid A."/>
            <person name="Henrissat B."/>
            <person name="Grigoriev I.V."/>
            <person name="Hibbett D.S."/>
            <person name="Martin F."/>
            <person name="Nordberg H.P."/>
            <person name="Cantor M.N."/>
            <person name="Hua S.X."/>
        </authorList>
    </citation>
    <scope>NUCLEOTIDE SEQUENCE [LARGE SCALE GENOMIC DNA]</scope>
    <source>
        <strain evidence="7 8">Marx 270</strain>
    </source>
</reference>
<dbReference type="PANTHER" id="PTHR19432">
    <property type="entry name" value="SUGAR TRANSPORTER"/>
    <property type="match status" value="1"/>
</dbReference>
<evidence type="ECO:0000256" key="4">
    <source>
        <dbReference type="ARBA" id="ARBA00022989"/>
    </source>
</evidence>
<evidence type="ECO:0000256" key="2">
    <source>
        <dbReference type="ARBA" id="ARBA00022448"/>
    </source>
</evidence>
<evidence type="ECO:0000313" key="7">
    <source>
        <dbReference type="EMBL" id="KIO02535.1"/>
    </source>
</evidence>
<proteinExistence type="predicted"/>
<feature type="transmembrane region" description="Helical" evidence="6">
    <location>
        <begin position="104"/>
        <end position="123"/>
    </location>
</feature>
<name>A0A0C3NNS4_PISTI</name>
<feature type="transmembrane region" description="Helical" evidence="6">
    <location>
        <begin position="397"/>
        <end position="420"/>
    </location>
</feature>
<feature type="transmembrane region" description="Helical" evidence="6">
    <location>
        <begin position="143"/>
        <end position="163"/>
    </location>
</feature>
<reference evidence="8" key="2">
    <citation type="submission" date="2015-01" db="EMBL/GenBank/DDBJ databases">
        <title>Evolutionary Origins and Diversification of the Mycorrhizal Mutualists.</title>
        <authorList>
            <consortium name="DOE Joint Genome Institute"/>
            <consortium name="Mycorrhizal Genomics Consortium"/>
            <person name="Kohler A."/>
            <person name="Kuo A."/>
            <person name="Nagy L.G."/>
            <person name="Floudas D."/>
            <person name="Copeland A."/>
            <person name="Barry K.W."/>
            <person name="Cichocki N."/>
            <person name="Veneault-Fourrey C."/>
            <person name="LaButti K."/>
            <person name="Lindquist E.A."/>
            <person name="Lipzen A."/>
            <person name="Lundell T."/>
            <person name="Morin E."/>
            <person name="Murat C."/>
            <person name="Riley R."/>
            <person name="Ohm R."/>
            <person name="Sun H."/>
            <person name="Tunlid A."/>
            <person name="Henrissat B."/>
            <person name="Grigoriev I.V."/>
            <person name="Hibbett D.S."/>
            <person name="Martin F."/>
        </authorList>
    </citation>
    <scope>NUCLEOTIDE SEQUENCE [LARGE SCALE GENOMIC DNA]</scope>
    <source>
        <strain evidence="8">Marx 270</strain>
    </source>
</reference>
<dbReference type="Gene3D" id="1.20.1250.20">
    <property type="entry name" value="MFS general substrate transporter like domains"/>
    <property type="match status" value="1"/>
</dbReference>
<dbReference type="InterPro" id="IPR011701">
    <property type="entry name" value="MFS"/>
</dbReference>
<dbReference type="OrthoDB" id="28755at2759"/>
<dbReference type="InParanoid" id="A0A0C3NNS4"/>
<feature type="transmembrane region" description="Helical" evidence="6">
    <location>
        <begin position="183"/>
        <end position="201"/>
    </location>
</feature>
<keyword evidence="4 6" id="KW-1133">Transmembrane helix</keyword>
<feature type="transmembrane region" description="Helical" evidence="6">
    <location>
        <begin position="273"/>
        <end position="295"/>
    </location>
</feature>
<sequence length="425" mass="46281">MTGSSGIVLADDDDGLDHGYWDGVARVLGPPWTRLPSLTIGFLGVQVLWSVEMSYASPYLVSLGMSRSGMAAVFLAGPLSGLIVQPMIGIIADNSKSRFGRRRPFIFAGAVLCCCATLLLGYTKSAASIFAPSGSLTHNVFTVWLAVLAIYGIDFSINAVQALDRALIVDILPTSEQPNGNAWAGRMVAIGSVVGFYVGNIDLPSIFPFLGHAQLQVVSVIASFLLLGTHMWAAWCVKERVLVATHGPTKTLGQQVVELWHTFRRLPLTIYRICLIQFFSALAWFPVLFYTSLYIGELYKRSLPDTVVDDADVDAEATRLGSRALFYSALVALVANLVTPFFVIQDEPGVKANIVRGSRWRQWIKVPRIRLVTLWAFSHAVFAGCMWATYFTTSVSGATFVMALTGFCAAVGQWASFTLVSPPYV</sequence>
<keyword evidence="3 6" id="KW-0812">Transmembrane</keyword>
<keyword evidence="5 6" id="KW-0472">Membrane</keyword>
<dbReference type="GO" id="GO:0008506">
    <property type="term" value="F:sucrose:proton symporter activity"/>
    <property type="evidence" value="ECO:0007669"/>
    <property type="project" value="TreeGrafter"/>
</dbReference>
<feature type="transmembrane region" description="Helical" evidence="6">
    <location>
        <begin position="71"/>
        <end position="92"/>
    </location>
</feature>
<gene>
    <name evidence="7" type="ORF">M404DRAFT_650793</name>
</gene>
<evidence type="ECO:0000256" key="6">
    <source>
        <dbReference type="SAM" id="Phobius"/>
    </source>
</evidence>
<feature type="transmembrane region" description="Helical" evidence="6">
    <location>
        <begin position="324"/>
        <end position="344"/>
    </location>
</feature>
<evidence type="ECO:0008006" key="9">
    <source>
        <dbReference type="Google" id="ProtNLM"/>
    </source>
</evidence>
<organism evidence="7 8">
    <name type="scientific">Pisolithus tinctorius Marx 270</name>
    <dbReference type="NCBI Taxonomy" id="870435"/>
    <lineage>
        <taxon>Eukaryota</taxon>
        <taxon>Fungi</taxon>
        <taxon>Dikarya</taxon>
        <taxon>Basidiomycota</taxon>
        <taxon>Agaricomycotina</taxon>
        <taxon>Agaricomycetes</taxon>
        <taxon>Agaricomycetidae</taxon>
        <taxon>Boletales</taxon>
        <taxon>Sclerodermatineae</taxon>
        <taxon>Pisolithaceae</taxon>
        <taxon>Pisolithus</taxon>
    </lineage>
</organism>
<feature type="transmembrane region" description="Helical" evidence="6">
    <location>
        <begin position="213"/>
        <end position="235"/>
    </location>
</feature>
<evidence type="ECO:0000313" key="8">
    <source>
        <dbReference type="Proteomes" id="UP000054217"/>
    </source>
</evidence>
<evidence type="ECO:0000256" key="3">
    <source>
        <dbReference type="ARBA" id="ARBA00022692"/>
    </source>
</evidence>
<accession>A0A0C3NNS4</accession>